<dbReference type="CDD" id="cd14014">
    <property type="entry name" value="STKc_PknB_like"/>
    <property type="match status" value="1"/>
</dbReference>
<dbReference type="PANTHER" id="PTHR24363:SF0">
    <property type="entry name" value="SERINE_THREONINE KINASE LIKE DOMAIN CONTAINING 1"/>
    <property type="match status" value="1"/>
</dbReference>
<feature type="binding site" evidence="9">
    <location>
        <position position="45"/>
    </location>
    <ligand>
        <name>ATP</name>
        <dbReference type="ChEBI" id="CHEBI:30616"/>
    </ligand>
</feature>
<dbReference type="PROSITE" id="PS50011">
    <property type="entry name" value="PROTEIN_KINASE_DOM"/>
    <property type="match status" value="1"/>
</dbReference>
<evidence type="ECO:0000256" key="9">
    <source>
        <dbReference type="PROSITE-ProRule" id="PRU10141"/>
    </source>
</evidence>
<dbReference type="PROSITE" id="PS00107">
    <property type="entry name" value="PROTEIN_KINASE_ATP"/>
    <property type="match status" value="1"/>
</dbReference>
<evidence type="ECO:0000313" key="13">
    <source>
        <dbReference type="Proteomes" id="UP001526143"/>
    </source>
</evidence>
<gene>
    <name evidence="12" type="ORF">OGM63_25640</name>
</gene>
<keyword evidence="5 12" id="KW-0418">Kinase</keyword>
<evidence type="ECO:0000259" key="11">
    <source>
        <dbReference type="PROSITE" id="PS50011"/>
    </source>
</evidence>
<dbReference type="Gene3D" id="3.40.1000.10">
    <property type="entry name" value="Mog1/PsbP, alpha/beta/alpha sandwich"/>
    <property type="match status" value="1"/>
</dbReference>
<organism evidence="12 13">
    <name type="scientific">Plectonema radiosum NIES-515</name>
    <dbReference type="NCBI Taxonomy" id="2986073"/>
    <lineage>
        <taxon>Bacteria</taxon>
        <taxon>Bacillati</taxon>
        <taxon>Cyanobacteriota</taxon>
        <taxon>Cyanophyceae</taxon>
        <taxon>Oscillatoriophycideae</taxon>
        <taxon>Oscillatoriales</taxon>
        <taxon>Microcoleaceae</taxon>
        <taxon>Plectonema</taxon>
    </lineage>
</organism>
<dbReference type="InterPro" id="IPR017441">
    <property type="entry name" value="Protein_kinase_ATP_BS"/>
</dbReference>
<evidence type="ECO:0000256" key="10">
    <source>
        <dbReference type="SAM" id="Phobius"/>
    </source>
</evidence>
<evidence type="ECO:0000256" key="8">
    <source>
        <dbReference type="ARBA" id="ARBA00048679"/>
    </source>
</evidence>
<evidence type="ECO:0000256" key="6">
    <source>
        <dbReference type="ARBA" id="ARBA00022840"/>
    </source>
</evidence>
<dbReference type="GO" id="GO:0016301">
    <property type="term" value="F:kinase activity"/>
    <property type="evidence" value="ECO:0007669"/>
    <property type="project" value="UniProtKB-KW"/>
</dbReference>
<dbReference type="Proteomes" id="UP001526143">
    <property type="component" value="Unassembled WGS sequence"/>
</dbReference>
<evidence type="ECO:0000256" key="5">
    <source>
        <dbReference type="ARBA" id="ARBA00022777"/>
    </source>
</evidence>
<keyword evidence="6 9" id="KW-0067">ATP-binding</keyword>
<dbReference type="Pfam" id="PF00069">
    <property type="entry name" value="Pkinase"/>
    <property type="match status" value="1"/>
</dbReference>
<evidence type="ECO:0000256" key="2">
    <source>
        <dbReference type="ARBA" id="ARBA00022527"/>
    </source>
</evidence>
<feature type="transmembrane region" description="Helical" evidence="10">
    <location>
        <begin position="309"/>
        <end position="328"/>
    </location>
</feature>
<keyword evidence="10" id="KW-0472">Membrane</keyword>
<dbReference type="RefSeq" id="WP_263748537.1">
    <property type="nucleotide sequence ID" value="NZ_JAOWRF010000366.1"/>
</dbReference>
<evidence type="ECO:0000256" key="7">
    <source>
        <dbReference type="ARBA" id="ARBA00047899"/>
    </source>
</evidence>
<keyword evidence="4 9" id="KW-0547">Nucleotide-binding</keyword>
<evidence type="ECO:0000313" key="12">
    <source>
        <dbReference type="EMBL" id="MCV3216849.1"/>
    </source>
</evidence>
<dbReference type="SUPFAM" id="SSF56112">
    <property type="entry name" value="Protein kinase-like (PK-like)"/>
    <property type="match status" value="1"/>
</dbReference>
<keyword evidence="10" id="KW-0812">Transmembrane</keyword>
<keyword evidence="10" id="KW-1133">Transmembrane helix</keyword>
<evidence type="ECO:0000256" key="4">
    <source>
        <dbReference type="ARBA" id="ARBA00022741"/>
    </source>
</evidence>
<name>A0ABT3B7I9_9CYAN</name>
<dbReference type="InterPro" id="IPR011009">
    <property type="entry name" value="Kinase-like_dom_sf"/>
</dbReference>
<comment type="catalytic activity">
    <reaction evidence="7">
        <text>L-threonyl-[protein] + ATP = O-phospho-L-threonyl-[protein] + ADP + H(+)</text>
        <dbReference type="Rhea" id="RHEA:46608"/>
        <dbReference type="Rhea" id="RHEA-COMP:11060"/>
        <dbReference type="Rhea" id="RHEA-COMP:11605"/>
        <dbReference type="ChEBI" id="CHEBI:15378"/>
        <dbReference type="ChEBI" id="CHEBI:30013"/>
        <dbReference type="ChEBI" id="CHEBI:30616"/>
        <dbReference type="ChEBI" id="CHEBI:61977"/>
        <dbReference type="ChEBI" id="CHEBI:456216"/>
        <dbReference type="EC" id="2.7.11.1"/>
    </reaction>
</comment>
<keyword evidence="3" id="KW-0808">Transferase</keyword>
<proteinExistence type="predicted"/>
<dbReference type="SMART" id="SM00220">
    <property type="entry name" value="S_TKc"/>
    <property type="match status" value="1"/>
</dbReference>
<comment type="catalytic activity">
    <reaction evidence="8">
        <text>L-seryl-[protein] + ATP = O-phospho-L-seryl-[protein] + ADP + H(+)</text>
        <dbReference type="Rhea" id="RHEA:17989"/>
        <dbReference type="Rhea" id="RHEA-COMP:9863"/>
        <dbReference type="Rhea" id="RHEA-COMP:11604"/>
        <dbReference type="ChEBI" id="CHEBI:15378"/>
        <dbReference type="ChEBI" id="CHEBI:29999"/>
        <dbReference type="ChEBI" id="CHEBI:30616"/>
        <dbReference type="ChEBI" id="CHEBI:83421"/>
        <dbReference type="ChEBI" id="CHEBI:456216"/>
        <dbReference type="EC" id="2.7.11.1"/>
    </reaction>
</comment>
<keyword evidence="2" id="KW-0723">Serine/threonine-protein kinase</keyword>
<dbReference type="Pfam" id="PF18933">
    <property type="entry name" value="PsbP_2"/>
    <property type="match status" value="1"/>
</dbReference>
<dbReference type="EC" id="2.7.11.1" evidence="1"/>
<keyword evidence="13" id="KW-1185">Reference proteome</keyword>
<comment type="caution">
    <text evidence="12">The sequence shown here is derived from an EMBL/GenBank/DDBJ whole genome shotgun (WGS) entry which is preliminary data.</text>
</comment>
<dbReference type="EMBL" id="JAOWRF010000366">
    <property type="protein sequence ID" value="MCV3216849.1"/>
    <property type="molecule type" value="Genomic_DNA"/>
</dbReference>
<accession>A0ABT3B7I9</accession>
<protein>
    <recommendedName>
        <fullName evidence="1">non-specific serine/threonine protein kinase</fullName>
        <ecNumber evidence="1">2.7.11.1</ecNumber>
    </recommendedName>
</protein>
<sequence>MVTVMLGQKLGGRYQILKYLGEGTFGVTFVAEDMQRPRNPKCVVKQFKAKAIDPYTLREAQRLFDQEAEMLETLGKHDQIPSLLAHLDENQEFYLVQEFIEGHDLSAELPLGKQLSEADVIEILEHILEVLAFVHQHEIIHRDIKPSNIRRRQDGKIVLIDFGAVKQISTQVINSQGQTSFTVAIGTPGYMPSEQANRHPQFSSDVYAVGMIGIQALTGIFPLHLPKDSQGEVVWQNQARVSQQLADFIDKMVRYDFRQRYYSASEALQALRAIAPSGTKIHNKTTAISGTSRVTATTQTQPERSPNKFMIGLAIAALLAISIAYWYLIHPSKPPLPPENFLTYGNSSLGIKIKYPQSWERRDIDNPITGEQVAFVSPKQSNADKFQEKLTISVEDFSGTLEDFSDTSTKDITRHLVKAEIQKPGDTILANKSAYKLIYTGKDGENNLKSMQIFTLRGDKAYVITYTAAIDNYDDFIQTAETMIKSFEIQ</sequence>
<feature type="domain" description="Protein kinase" evidence="11">
    <location>
        <begin position="14"/>
        <end position="272"/>
    </location>
</feature>
<evidence type="ECO:0000256" key="1">
    <source>
        <dbReference type="ARBA" id="ARBA00012513"/>
    </source>
</evidence>
<evidence type="ECO:0000256" key="3">
    <source>
        <dbReference type="ARBA" id="ARBA00022679"/>
    </source>
</evidence>
<dbReference type="PANTHER" id="PTHR24363">
    <property type="entry name" value="SERINE/THREONINE PROTEIN KINASE"/>
    <property type="match status" value="1"/>
</dbReference>
<reference evidence="12 13" key="1">
    <citation type="submission" date="2022-10" db="EMBL/GenBank/DDBJ databases">
        <title>Identification of biosynthetic pathway for the production of the potent trypsin inhibitor radiosumin.</title>
        <authorList>
            <person name="Fewer D.P."/>
            <person name="Delbaje E."/>
            <person name="Ouyang X."/>
            <person name="Agostino P.D."/>
            <person name="Wahlsten M."/>
            <person name="Jokela J."/>
            <person name="Permi P."/>
            <person name="Haapaniemi E."/>
            <person name="Koistinen H."/>
        </authorList>
    </citation>
    <scope>NUCLEOTIDE SEQUENCE [LARGE SCALE GENOMIC DNA]</scope>
    <source>
        <strain evidence="12 13">NIES-515</strain>
    </source>
</reference>
<dbReference type="InterPro" id="IPR000719">
    <property type="entry name" value="Prot_kinase_dom"/>
</dbReference>
<dbReference type="Gene3D" id="1.10.510.10">
    <property type="entry name" value="Transferase(Phosphotransferase) domain 1"/>
    <property type="match status" value="1"/>
</dbReference>